<evidence type="ECO:0000313" key="4">
    <source>
        <dbReference type="Proteomes" id="UP000019249"/>
    </source>
</evidence>
<dbReference type="Gene3D" id="3.30.310.10">
    <property type="entry name" value="TATA-Binding Protein"/>
    <property type="match status" value="1"/>
</dbReference>
<dbReference type="GO" id="GO:0004523">
    <property type="term" value="F:RNA-DNA hybrid ribonuclease activity"/>
    <property type="evidence" value="ECO:0007669"/>
    <property type="project" value="UniProtKB-EC"/>
</dbReference>
<dbReference type="InterPro" id="IPR024568">
    <property type="entry name" value="RNase_HIII_N"/>
</dbReference>
<feature type="domain" description="Ribonuclease HIII N-terminal" evidence="2">
    <location>
        <begin position="3"/>
        <end position="72"/>
    </location>
</feature>
<organism evidence="3 4">
    <name type="scientific">Listeria floridensis FSL S10-1187</name>
    <dbReference type="NCBI Taxonomy" id="1265817"/>
    <lineage>
        <taxon>Bacteria</taxon>
        <taxon>Bacillati</taxon>
        <taxon>Bacillota</taxon>
        <taxon>Bacilli</taxon>
        <taxon>Bacillales</taxon>
        <taxon>Listeriaceae</taxon>
        <taxon>Listeria</taxon>
    </lineage>
</organism>
<reference evidence="3 4" key="1">
    <citation type="journal article" date="2014" name="Int. J. Syst. Evol. Microbiol.">
        <title>Listeria floridensis sp. nov., Listeria aquatica sp. nov., Listeria cornellensis sp. nov., Listeria riparia sp. nov. and Listeria grandensis sp. nov., from agricultural and natural environments.</title>
        <authorList>
            <person name="den Bakker H.C."/>
            <person name="Warchocki S."/>
            <person name="Wright E.M."/>
            <person name="Allred A.F."/>
            <person name="Ahlstrom C."/>
            <person name="Manuel C.S."/>
            <person name="Stasiewicz M.J."/>
            <person name="Burrell A."/>
            <person name="Roof S."/>
            <person name="Strawn L."/>
            <person name="Fortes E.D."/>
            <person name="Nightingale K.K."/>
            <person name="Kephart D."/>
            <person name="Wiedmann M."/>
        </authorList>
    </citation>
    <scope>NUCLEOTIDE SEQUENCE [LARGE SCALE GENOMIC DNA]</scope>
    <source>
        <strain evidence="3 4">FSL S10-1187</strain>
    </source>
</reference>
<dbReference type="Proteomes" id="UP000019249">
    <property type="component" value="Unassembled WGS sequence"/>
</dbReference>
<evidence type="ECO:0000313" key="3">
    <source>
        <dbReference type="EMBL" id="EUJ27416.1"/>
    </source>
</evidence>
<accession>A0ABP3AWL7</accession>
<dbReference type="InterPro" id="IPR012295">
    <property type="entry name" value="TBP_dom_sf"/>
</dbReference>
<keyword evidence="4" id="KW-1185">Reference proteome</keyword>
<name>A0ABP3AWL7_9LIST</name>
<proteinExistence type="predicted"/>
<evidence type="ECO:0000259" key="2">
    <source>
        <dbReference type="Pfam" id="PF11858"/>
    </source>
</evidence>
<comment type="caution">
    <text evidence="3">The sequence shown here is derived from an EMBL/GenBank/DDBJ whole genome shotgun (WGS) entry which is preliminary data.</text>
</comment>
<evidence type="ECO:0000256" key="1">
    <source>
        <dbReference type="SAM" id="MobiDB-lite"/>
    </source>
</evidence>
<sequence>MITAAPAEIERMKAEYQPFFTGKTPPGALFSAKKNGLTVTAYRSGKVMFQGAQGEVEAAKWSTANPAKKKNVRSGSNTSS</sequence>
<dbReference type="CDD" id="cd14796">
    <property type="entry name" value="RNAse_HIII_N"/>
    <property type="match status" value="1"/>
</dbReference>
<feature type="region of interest" description="Disordered" evidence="1">
    <location>
        <begin position="60"/>
        <end position="80"/>
    </location>
</feature>
<dbReference type="EC" id="3.1.26.4" evidence="3"/>
<keyword evidence="3" id="KW-0378">Hydrolase</keyword>
<dbReference type="EMBL" id="AODF01000032">
    <property type="protein sequence ID" value="EUJ27416.1"/>
    <property type="molecule type" value="Genomic_DNA"/>
</dbReference>
<gene>
    <name evidence="3" type="ORF">MFLO_13153</name>
</gene>
<dbReference type="Pfam" id="PF11858">
    <property type="entry name" value="DUF3378"/>
    <property type="match status" value="1"/>
</dbReference>
<protein>
    <submittedName>
        <fullName evidence="3">Ribonuclease HIII</fullName>
        <ecNumber evidence="3">3.1.26.4</ecNumber>
    </submittedName>
</protein>